<sequence length="117" mass="13327">MSAVRVERLVLHQRSRSLEVGFDTGEVFHLPCEYLRVNSPSAEVQGHHPSQRVLVAGKREVNIVGIDPVGQYGVLLRFDDGHDTGIFSWETLYRLGREQAEAWPRYLAELEARGLER</sequence>
<dbReference type="InterPro" id="IPR010376">
    <property type="entry name" value="GBBH-like_N"/>
</dbReference>
<proteinExistence type="predicted"/>
<evidence type="ECO:0000259" key="3">
    <source>
        <dbReference type="Pfam" id="PF06155"/>
    </source>
</evidence>
<evidence type="ECO:0000313" key="5">
    <source>
        <dbReference type="Proteomes" id="UP001431449"/>
    </source>
</evidence>
<keyword evidence="5" id="KW-1185">Reference proteome</keyword>
<dbReference type="PANTHER" id="PTHR35303:SF5">
    <property type="entry name" value="OS02G0197800 PROTEIN"/>
    <property type="match status" value="1"/>
</dbReference>
<reference evidence="4" key="1">
    <citation type="submission" date="2022-04" db="EMBL/GenBank/DDBJ databases">
        <title>Lysobacter sp. CAU 1642 isolated from sea sand.</title>
        <authorList>
            <person name="Kim W."/>
        </authorList>
    </citation>
    <scope>NUCLEOTIDE SEQUENCE</scope>
    <source>
        <strain evidence="4">CAU 1642</strain>
    </source>
</reference>
<gene>
    <name evidence="4" type="ORF">M0G41_15560</name>
</gene>
<dbReference type="Pfam" id="PF06155">
    <property type="entry name" value="GBBH-like_N"/>
    <property type="match status" value="1"/>
</dbReference>
<dbReference type="PANTHER" id="PTHR35303">
    <property type="entry name" value="OS02G0197800 PROTEIN"/>
    <property type="match status" value="1"/>
</dbReference>
<name>A0ABT0GKM0_9GAMM</name>
<protein>
    <submittedName>
        <fullName evidence="4">DUF971 domain-containing protein</fullName>
    </submittedName>
</protein>
<keyword evidence="1" id="KW-0479">Metal-binding</keyword>
<dbReference type="InterPro" id="IPR038492">
    <property type="entry name" value="GBBH-like_N_sf"/>
</dbReference>
<keyword evidence="2" id="KW-0408">Iron</keyword>
<accession>A0ABT0GKM0</accession>
<evidence type="ECO:0000256" key="2">
    <source>
        <dbReference type="ARBA" id="ARBA00023004"/>
    </source>
</evidence>
<dbReference type="Gene3D" id="3.30.2020.30">
    <property type="match status" value="1"/>
</dbReference>
<dbReference type="EMBL" id="JALNMH010000013">
    <property type="protein sequence ID" value="MCK7595087.1"/>
    <property type="molecule type" value="Genomic_DNA"/>
</dbReference>
<feature type="domain" description="Gamma-butyrobetaine hydroxylase-like N-terminal" evidence="3">
    <location>
        <begin position="11"/>
        <end position="93"/>
    </location>
</feature>
<dbReference type="RefSeq" id="WP_248210838.1">
    <property type="nucleotide sequence ID" value="NZ_JALNMH010000013.1"/>
</dbReference>
<evidence type="ECO:0000313" key="4">
    <source>
        <dbReference type="EMBL" id="MCK7595087.1"/>
    </source>
</evidence>
<organism evidence="4 5">
    <name type="scientific">Pseudomarimonas salicorniae</name>
    <dbReference type="NCBI Taxonomy" id="2933270"/>
    <lineage>
        <taxon>Bacteria</taxon>
        <taxon>Pseudomonadati</taxon>
        <taxon>Pseudomonadota</taxon>
        <taxon>Gammaproteobacteria</taxon>
        <taxon>Lysobacterales</taxon>
        <taxon>Lysobacteraceae</taxon>
        <taxon>Pseudomarimonas</taxon>
    </lineage>
</organism>
<comment type="caution">
    <text evidence="4">The sequence shown here is derived from an EMBL/GenBank/DDBJ whole genome shotgun (WGS) entry which is preliminary data.</text>
</comment>
<evidence type="ECO:0000256" key="1">
    <source>
        <dbReference type="ARBA" id="ARBA00022723"/>
    </source>
</evidence>
<dbReference type="Proteomes" id="UP001431449">
    <property type="component" value="Unassembled WGS sequence"/>
</dbReference>